<dbReference type="GO" id="GO:0004984">
    <property type="term" value="F:olfactory receptor activity"/>
    <property type="evidence" value="ECO:0007669"/>
    <property type="project" value="InterPro"/>
</dbReference>
<evidence type="ECO:0008006" key="13">
    <source>
        <dbReference type="Google" id="ProtNLM"/>
    </source>
</evidence>
<keyword evidence="8" id="KW-0675">Receptor</keyword>
<protein>
    <recommendedName>
        <fullName evidence="13">Odorant receptor</fullName>
    </recommendedName>
</protein>
<evidence type="ECO:0000256" key="6">
    <source>
        <dbReference type="ARBA" id="ARBA00022989"/>
    </source>
</evidence>
<dbReference type="AlphaFoldDB" id="A0A1B0ADI1"/>
<evidence type="ECO:0000313" key="12">
    <source>
        <dbReference type="Proteomes" id="UP000092445"/>
    </source>
</evidence>
<evidence type="ECO:0000256" key="10">
    <source>
        <dbReference type="SAM" id="Phobius"/>
    </source>
</evidence>
<evidence type="ECO:0000256" key="8">
    <source>
        <dbReference type="ARBA" id="ARBA00023170"/>
    </source>
</evidence>
<sequence>MLTVTYVYSNRKHLEFQGLAKYIFSLRRRQRIINIIKFIDDIYLECQKISENYRVILTKTANVAMIGMKLVGFLYTTTATSLVLFPLFYRLIFGKRLFIMRFFIPGLDPNSTMGYFVHMLIQFICIFFGAFGNFSSDIFLIVLVLHVPLLKDIITEKLNELNRTQLKKRKTLLKDTFEWHQRCDL</sequence>
<organism evidence="11 12">
    <name type="scientific">Glossina pallidipes</name>
    <name type="common">Tsetse fly</name>
    <dbReference type="NCBI Taxonomy" id="7398"/>
    <lineage>
        <taxon>Eukaryota</taxon>
        <taxon>Metazoa</taxon>
        <taxon>Ecdysozoa</taxon>
        <taxon>Arthropoda</taxon>
        <taxon>Hexapoda</taxon>
        <taxon>Insecta</taxon>
        <taxon>Pterygota</taxon>
        <taxon>Neoptera</taxon>
        <taxon>Endopterygota</taxon>
        <taxon>Diptera</taxon>
        <taxon>Brachycera</taxon>
        <taxon>Muscomorpha</taxon>
        <taxon>Hippoboscoidea</taxon>
        <taxon>Glossinidae</taxon>
        <taxon>Glossina</taxon>
    </lineage>
</organism>
<name>A0A1B0ADI1_GLOPL</name>
<accession>A0A1B0ADI1</accession>
<dbReference type="InterPro" id="IPR004117">
    <property type="entry name" value="7tm6_olfct_rcpt"/>
</dbReference>
<keyword evidence="2" id="KW-1003">Cell membrane</keyword>
<comment type="subcellular location">
    <subcellularLocation>
        <location evidence="1">Cell membrane</location>
        <topology evidence="1">Multi-pass membrane protein</topology>
    </subcellularLocation>
</comment>
<evidence type="ECO:0000256" key="2">
    <source>
        <dbReference type="ARBA" id="ARBA00022475"/>
    </source>
</evidence>
<keyword evidence="3" id="KW-0716">Sensory transduction</keyword>
<evidence type="ECO:0000256" key="7">
    <source>
        <dbReference type="ARBA" id="ARBA00023136"/>
    </source>
</evidence>
<dbReference type="STRING" id="7398.A0A1B0ADI1"/>
<dbReference type="GO" id="GO:0005549">
    <property type="term" value="F:odorant binding"/>
    <property type="evidence" value="ECO:0007669"/>
    <property type="project" value="InterPro"/>
</dbReference>
<evidence type="ECO:0000256" key="5">
    <source>
        <dbReference type="ARBA" id="ARBA00022725"/>
    </source>
</evidence>
<keyword evidence="12" id="KW-1185">Reference proteome</keyword>
<reference evidence="12" key="1">
    <citation type="submission" date="2014-03" db="EMBL/GenBank/DDBJ databases">
        <authorList>
            <person name="Aksoy S."/>
            <person name="Warren W."/>
            <person name="Wilson R.K."/>
        </authorList>
    </citation>
    <scope>NUCLEOTIDE SEQUENCE [LARGE SCALE GENOMIC DNA]</scope>
    <source>
        <strain evidence="12">IAEA</strain>
    </source>
</reference>
<feature type="transmembrane region" description="Helical" evidence="10">
    <location>
        <begin position="113"/>
        <end position="132"/>
    </location>
</feature>
<dbReference type="GO" id="GO:0005886">
    <property type="term" value="C:plasma membrane"/>
    <property type="evidence" value="ECO:0007669"/>
    <property type="project" value="UniProtKB-SubCell"/>
</dbReference>
<evidence type="ECO:0000256" key="4">
    <source>
        <dbReference type="ARBA" id="ARBA00022692"/>
    </source>
</evidence>
<dbReference type="Pfam" id="PF02949">
    <property type="entry name" value="7tm_6"/>
    <property type="match status" value="1"/>
</dbReference>
<dbReference type="GO" id="GO:0007165">
    <property type="term" value="P:signal transduction"/>
    <property type="evidence" value="ECO:0007669"/>
    <property type="project" value="UniProtKB-KW"/>
</dbReference>
<dbReference type="EnsemblMetazoa" id="GPAI042230-RA">
    <property type="protein sequence ID" value="GPAI042230-PA"/>
    <property type="gene ID" value="GPAI042230"/>
</dbReference>
<keyword evidence="7 10" id="KW-0472">Membrane</keyword>
<keyword evidence="4 10" id="KW-0812">Transmembrane</keyword>
<feature type="transmembrane region" description="Helical" evidence="10">
    <location>
        <begin position="72"/>
        <end position="92"/>
    </location>
</feature>
<keyword evidence="9" id="KW-0807">Transducer</keyword>
<evidence type="ECO:0000313" key="11">
    <source>
        <dbReference type="EnsemblMetazoa" id="GPAI042230-PA"/>
    </source>
</evidence>
<evidence type="ECO:0000256" key="1">
    <source>
        <dbReference type="ARBA" id="ARBA00004651"/>
    </source>
</evidence>
<evidence type="ECO:0000256" key="3">
    <source>
        <dbReference type="ARBA" id="ARBA00022606"/>
    </source>
</evidence>
<evidence type="ECO:0000256" key="9">
    <source>
        <dbReference type="ARBA" id="ARBA00023224"/>
    </source>
</evidence>
<keyword evidence="6 10" id="KW-1133">Transmembrane helix</keyword>
<dbReference type="Proteomes" id="UP000092445">
    <property type="component" value="Unassembled WGS sequence"/>
</dbReference>
<reference evidence="11" key="2">
    <citation type="submission" date="2020-05" db="UniProtKB">
        <authorList>
            <consortium name="EnsemblMetazoa"/>
        </authorList>
    </citation>
    <scope>IDENTIFICATION</scope>
    <source>
        <strain evidence="11">IAEA</strain>
    </source>
</reference>
<keyword evidence="5" id="KW-0552">Olfaction</keyword>
<dbReference type="VEuPathDB" id="VectorBase:GPAI042230"/>
<proteinExistence type="predicted"/>